<dbReference type="Proteomes" id="UP000636709">
    <property type="component" value="Unassembled WGS sequence"/>
</dbReference>
<reference evidence="1" key="1">
    <citation type="submission" date="2020-07" db="EMBL/GenBank/DDBJ databases">
        <title>Genome sequence and genetic diversity analysis of an under-domesticated orphan crop, white fonio (Digitaria exilis).</title>
        <authorList>
            <person name="Bennetzen J.L."/>
            <person name="Chen S."/>
            <person name="Ma X."/>
            <person name="Wang X."/>
            <person name="Yssel A.E.J."/>
            <person name="Chaluvadi S.R."/>
            <person name="Johnson M."/>
            <person name="Gangashetty P."/>
            <person name="Hamidou F."/>
            <person name="Sanogo M.D."/>
            <person name="Zwaenepoel A."/>
            <person name="Wallace J."/>
            <person name="Van De Peer Y."/>
            <person name="Van Deynze A."/>
        </authorList>
    </citation>
    <scope>NUCLEOTIDE SEQUENCE</scope>
    <source>
        <tissue evidence="1">Leaves</tissue>
    </source>
</reference>
<dbReference type="EMBL" id="JACEFO010001669">
    <property type="protein sequence ID" value="KAF8722875.1"/>
    <property type="molecule type" value="Genomic_DNA"/>
</dbReference>
<name>A0A835EY45_9POAL</name>
<sequence length="239" mass="27077">MWQGPGRVLRGDESKVVPHVGGFLGEVASAFLGLYHTGLLREWWDDRPRERRSPPLPLSHRLCLAISDRCQLMDEARTIWIFSSFPIRQSPNLALLHVRWHRAPTYKDGPISPAPVPIHPYPNANVVTPTTKSCGATMSSIHHVHRSQAQRPIHHYHRNKSMDAPPPPSRLTLVLTVTPTPSWSDEAATPVLAMVPPPDKFDHYDTLFPSEDNSYVKFVDDGDKFNAHRYLLVVQYSVF</sequence>
<comment type="caution">
    <text evidence="1">The sequence shown here is derived from an EMBL/GenBank/DDBJ whole genome shotgun (WGS) entry which is preliminary data.</text>
</comment>
<accession>A0A835EY45</accession>
<keyword evidence="2" id="KW-1185">Reference proteome</keyword>
<evidence type="ECO:0000313" key="2">
    <source>
        <dbReference type="Proteomes" id="UP000636709"/>
    </source>
</evidence>
<dbReference type="AlphaFoldDB" id="A0A835EY45"/>
<evidence type="ECO:0000313" key="1">
    <source>
        <dbReference type="EMBL" id="KAF8722875.1"/>
    </source>
</evidence>
<protein>
    <recommendedName>
        <fullName evidence="3">BTB domain-containing protein</fullName>
    </recommendedName>
</protein>
<gene>
    <name evidence="1" type="ORF">HU200_022010</name>
</gene>
<organism evidence="1 2">
    <name type="scientific">Digitaria exilis</name>
    <dbReference type="NCBI Taxonomy" id="1010633"/>
    <lineage>
        <taxon>Eukaryota</taxon>
        <taxon>Viridiplantae</taxon>
        <taxon>Streptophyta</taxon>
        <taxon>Embryophyta</taxon>
        <taxon>Tracheophyta</taxon>
        <taxon>Spermatophyta</taxon>
        <taxon>Magnoliopsida</taxon>
        <taxon>Liliopsida</taxon>
        <taxon>Poales</taxon>
        <taxon>Poaceae</taxon>
        <taxon>PACMAD clade</taxon>
        <taxon>Panicoideae</taxon>
        <taxon>Panicodae</taxon>
        <taxon>Paniceae</taxon>
        <taxon>Anthephorinae</taxon>
        <taxon>Digitaria</taxon>
    </lineage>
</organism>
<proteinExistence type="predicted"/>
<evidence type="ECO:0008006" key="3">
    <source>
        <dbReference type="Google" id="ProtNLM"/>
    </source>
</evidence>